<evidence type="ECO:0000313" key="2">
    <source>
        <dbReference type="EMBL" id="RKP33300.1"/>
    </source>
</evidence>
<dbReference type="EMBL" id="ML004068">
    <property type="protein sequence ID" value="RKP33300.1"/>
    <property type="molecule type" value="Genomic_DNA"/>
</dbReference>
<gene>
    <name evidence="2" type="ORF">BJ085DRAFT_40499</name>
</gene>
<dbReference type="AlphaFoldDB" id="A0A4P9ZM41"/>
<keyword evidence="3" id="KW-1185">Reference proteome</keyword>
<evidence type="ECO:0000256" key="1">
    <source>
        <dbReference type="SAM" id="MobiDB-lite"/>
    </source>
</evidence>
<feature type="region of interest" description="Disordered" evidence="1">
    <location>
        <begin position="34"/>
        <end position="77"/>
    </location>
</feature>
<accession>A0A4P9ZM41</accession>
<feature type="compositionally biased region" description="Polar residues" evidence="1">
    <location>
        <begin position="34"/>
        <end position="47"/>
    </location>
</feature>
<name>A0A4P9ZM41_9FUNG</name>
<evidence type="ECO:0000313" key="3">
    <source>
        <dbReference type="Proteomes" id="UP000268162"/>
    </source>
</evidence>
<sequence length="265" mass="28872">MYSGNYEDSCHISPNQFYDQLCNDDNDAPQTLWGSSYFTDSGNQIPGSPSPMRNPVDVDVYSSSNQQGQTPDVTSKQQLKLAMSHPPLPSDPLRLNQIQSLINHGDGFSEGSSLAIFANELDPDHLFDPSFIAWVQAKLEPSHTAPDVDFSEGSSVKKPNDQADVGNIPGTAPLELNASVVAKAGAEIKALYKQPMTPMEFIAGCRAVSTLFKGQRELSTQDKSFRPNYNLFAGFYKANKSTAQSQKLKATEIDKSVQGFSGGQR</sequence>
<organism evidence="2 3">
    <name type="scientific">Dimargaris cristalligena</name>
    <dbReference type="NCBI Taxonomy" id="215637"/>
    <lineage>
        <taxon>Eukaryota</taxon>
        <taxon>Fungi</taxon>
        <taxon>Fungi incertae sedis</taxon>
        <taxon>Zoopagomycota</taxon>
        <taxon>Kickxellomycotina</taxon>
        <taxon>Dimargaritomycetes</taxon>
        <taxon>Dimargaritales</taxon>
        <taxon>Dimargaritaceae</taxon>
        <taxon>Dimargaris</taxon>
    </lineage>
</organism>
<feature type="compositionally biased region" description="Polar residues" evidence="1">
    <location>
        <begin position="61"/>
        <end position="77"/>
    </location>
</feature>
<dbReference type="Proteomes" id="UP000268162">
    <property type="component" value="Unassembled WGS sequence"/>
</dbReference>
<protein>
    <submittedName>
        <fullName evidence="2">Uncharacterized protein</fullName>
    </submittedName>
</protein>
<reference evidence="3" key="1">
    <citation type="journal article" date="2018" name="Nat. Microbiol.">
        <title>Leveraging single-cell genomics to expand the fungal tree of life.</title>
        <authorList>
            <person name="Ahrendt S.R."/>
            <person name="Quandt C.A."/>
            <person name="Ciobanu D."/>
            <person name="Clum A."/>
            <person name="Salamov A."/>
            <person name="Andreopoulos B."/>
            <person name="Cheng J.F."/>
            <person name="Woyke T."/>
            <person name="Pelin A."/>
            <person name="Henrissat B."/>
            <person name="Reynolds N.K."/>
            <person name="Benny G.L."/>
            <person name="Smith M.E."/>
            <person name="James T.Y."/>
            <person name="Grigoriev I.V."/>
        </authorList>
    </citation>
    <scope>NUCLEOTIDE SEQUENCE [LARGE SCALE GENOMIC DNA]</scope>
    <source>
        <strain evidence="3">RSA 468</strain>
    </source>
</reference>
<proteinExistence type="predicted"/>